<evidence type="ECO:0000313" key="3">
    <source>
        <dbReference type="Proteomes" id="UP000006591"/>
    </source>
</evidence>
<accession>A0A0E0I263</accession>
<dbReference type="STRING" id="4536.A0A0E0I263"/>
<keyword evidence="3" id="KW-1185">Reference proteome</keyword>
<evidence type="ECO:0000313" key="2">
    <source>
        <dbReference type="EnsemblPlants" id="ONIVA07G16550.1"/>
    </source>
</evidence>
<dbReference type="Proteomes" id="UP000006591">
    <property type="component" value="Chromosome 7"/>
</dbReference>
<evidence type="ECO:0000256" key="1">
    <source>
        <dbReference type="SAM" id="MobiDB-lite"/>
    </source>
</evidence>
<dbReference type="AlphaFoldDB" id="A0A0E0I263"/>
<feature type="compositionally biased region" description="Basic and acidic residues" evidence="1">
    <location>
        <begin position="38"/>
        <end position="49"/>
    </location>
</feature>
<feature type="region of interest" description="Disordered" evidence="1">
    <location>
        <begin position="26"/>
        <end position="49"/>
    </location>
</feature>
<reference evidence="2" key="1">
    <citation type="submission" date="2015-04" db="UniProtKB">
        <authorList>
            <consortium name="EnsemblPlants"/>
        </authorList>
    </citation>
    <scope>IDENTIFICATION</scope>
    <source>
        <strain evidence="2">SL10</strain>
    </source>
</reference>
<protein>
    <submittedName>
        <fullName evidence="2">Uncharacterized protein</fullName>
    </submittedName>
</protein>
<dbReference type="EnsemblPlants" id="ONIVA07G16550.1">
    <property type="protein sequence ID" value="ONIVA07G16550.1"/>
    <property type="gene ID" value="ONIVA07G16550"/>
</dbReference>
<sequence length="105" mass="11002">MAATAASTISSAAAVTRRNNAALRVDATNGDTAARADGQNERRSPAAKRVNDDVGGDVWVAVDEADVSGASGGRPPLFRTYKVKGIILHPYRILILARLIAIVAF</sequence>
<dbReference type="Gramene" id="ONIVA07G16550.1">
    <property type="protein sequence ID" value="ONIVA07G16550.1"/>
    <property type="gene ID" value="ONIVA07G16550"/>
</dbReference>
<organism evidence="2">
    <name type="scientific">Oryza nivara</name>
    <name type="common">Indian wild rice</name>
    <name type="synonym">Oryza sativa f. spontanea</name>
    <dbReference type="NCBI Taxonomy" id="4536"/>
    <lineage>
        <taxon>Eukaryota</taxon>
        <taxon>Viridiplantae</taxon>
        <taxon>Streptophyta</taxon>
        <taxon>Embryophyta</taxon>
        <taxon>Tracheophyta</taxon>
        <taxon>Spermatophyta</taxon>
        <taxon>Magnoliopsida</taxon>
        <taxon>Liliopsida</taxon>
        <taxon>Poales</taxon>
        <taxon>Poaceae</taxon>
        <taxon>BOP clade</taxon>
        <taxon>Oryzoideae</taxon>
        <taxon>Oryzeae</taxon>
        <taxon>Oryzinae</taxon>
        <taxon>Oryza</taxon>
    </lineage>
</organism>
<name>A0A0E0I263_ORYNI</name>
<dbReference type="HOGENOM" id="CLU_2240946_0_0_1"/>
<proteinExistence type="predicted"/>
<reference evidence="2" key="2">
    <citation type="submission" date="2018-04" db="EMBL/GenBank/DDBJ databases">
        <title>OnivRS2 (Oryza nivara Reference Sequence Version 2).</title>
        <authorList>
            <person name="Zhang J."/>
            <person name="Kudrna D."/>
            <person name="Lee S."/>
            <person name="Talag J."/>
            <person name="Rajasekar S."/>
            <person name="Welchert J."/>
            <person name="Hsing Y.-I."/>
            <person name="Wing R.A."/>
        </authorList>
    </citation>
    <scope>NUCLEOTIDE SEQUENCE [LARGE SCALE GENOMIC DNA]</scope>
    <source>
        <strain evidence="2">SL10</strain>
    </source>
</reference>